<reference evidence="1" key="1">
    <citation type="journal article" date="2020" name="Nature">
        <title>Giant virus diversity and host interactions through global metagenomics.</title>
        <authorList>
            <person name="Schulz F."/>
            <person name="Roux S."/>
            <person name="Paez-Espino D."/>
            <person name="Jungbluth S."/>
            <person name="Walsh D.A."/>
            <person name="Denef V.J."/>
            <person name="McMahon K.D."/>
            <person name="Konstantinidis K.T."/>
            <person name="Eloe-Fadrosh E.A."/>
            <person name="Kyrpides N.C."/>
            <person name="Woyke T."/>
        </authorList>
    </citation>
    <scope>NUCLEOTIDE SEQUENCE</scope>
    <source>
        <strain evidence="1">GVMAG-M-3300027708-20</strain>
    </source>
</reference>
<name>A0A6C0JDU4_9ZZZZ</name>
<accession>A0A6C0JDU4</accession>
<dbReference type="EMBL" id="MN740390">
    <property type="protein sequence ID" value="QHU04015.1"/>
    <property type="molecule type" value="Genomic_DNA"/>
</dbReference>
<proteinExistence type="predicted"/>
<protein>
    <submittedName>
        <fullName evidence="1">Uncharacterized protein</fullName>
    </submittedName>
</protein>
<organism evidence="1">
    <name type="scientific">viral metagenome</name>
    <dbReference type="NCBI Taxonomy" id="1070528"/>
    <lineage>
        <taxon>unclassified sequences</taxon>
        <taxon>metagenomes</taxon>
        <taxon>organismal metagenomes</taxon>
    </lineage>
</organism>
<dbReference type="AlphaFoldDB" id="A0A6C0JDU4"/>
<evidence type="ECO:0000313" key="1">
    <source>
        <dbReference type="EMBL" id="QHU04015.1"/>
    </source>
</evidence>
<sequence length="282" mass="33968">MAEEITIYKSKNFDNIKTKQYPVVIAFDLDETLGSFCDLEILWKILVPYHKNKPIDFNKIMDLYPEFLRYGILSILEFIYLKKKQGLCNNVYIYTNNQCFPEWSRMIASYFDYKLKTTSELFDKIICAFKINNKIIEFGRTTHQKTFNDFINCTMLPRKTKICFIDNSYFYEMNNNRVYYIQPLSYVHHLSYPTIIDRFMSSDICAGIMDKNNQYVLYDLLHLQFSKHGNPKPLPTSKLYEIDIYVSQKLMYHIKEFFYLTQKKNRTKKIRFNIGKFTRKRK</sequence>